<dbReference type="PROSITE" id="PS00519">
    <property type="entry name" value="HTH_ASNC_1"/>
    <property type="match status" value="1"/>
</dbReference>
<dbReference type="PROSITE" id="PS50956">
    <property type="entry name" value="HTH_ASNC_2"/>
    <property type="match status" value="1"/>
</dbReference>
<dbReference type="PANTHER" id="PTHR30154:SF34">
    <property type="entry name" value="TRANSCRIPTIONAL REGULATOR AZLB"/>
    <property type="match status" value="1"/>
</dbReference>
<keyword evidence="6" id="KW-1185">Reference proteome</keyword>
<dbReference type="SUPFAM" id="SSF46785">
    <property type="entry name" value="Winged helix' DNA-binding domain"/>
    <property type="match status" value="1"/>
</dbReference>
<dbReference type="InterPro" id="IPR019887">
    <property type="entry name" value="Tscrpt_reg_AsnC/Lrp_C"/>
</dbReference>
<dbReference type="InterPro" id="IPR011991">
    <property type="entry name" value="ArsR-like_HTH"/>
</dbReference>
<protein>
    <submittedName>
        <fullName evidence="5">Lrp/AsnC family transcriptional regulator</fullName>
    </submittedName>
</protein>
<dbReference type="RefSeq" id="WP_188070509.1">
    <property type="nucleotide sequence ID" value="NZ_BSPS01000022.1"/>
</dbReference>
<evidence type="ECO:0000313" key="5">
    <source>
        <dbReference type="EMBL" id="MBB3924939.1"/>
    </source>
</evidence>
<reference evidence="5 6" key="1">
    <citation type="submission" date="2020-08" db="EMBL/GenBank/DDBJ databases">
        <title>Genomic Encyclopedia of Type Strains, Phase IV (KMG-IV): sequencing the most valuable type-strain genomes for metagenomic binning, comparative biology and taxonomic classification.</title>
        <authorList>
            <person name="Goeker M."/>
        </authorList>
    </citation>
    <scope>NUCLEOTIDE SEQUENCE [LARGE SCALE GENOMIC DNA]</scope>
    <source>
        <strain evidence="5 6">DSM 26189</strain>
    </source>
</reference>
<dbReference type="Pfam" id="PF01037">
    <property type="entry name" value="AsnC_trans_reg"/>
    <property type="match status" value="1"/>
</dbReference>
<evidence type="ECO:0000256" key="2">
    <source>
        <dbReference type="ARBA" id="ARBA00023125"/>
    </source>
</evidence>
<evidence type="ECO:0000313" key="6">
    <source>
        <dbReference type="Proteomes" id="UP000571950"/>
    </source>
</evidence>
<evidence type="ECO:0000256" key="3">
    <source>
        <dbReference type="ARBA" id="ARBA00023163"/>
    </source>
</evidence>
<evidence type="ECO:0000259" key="4">
    <source>
        <dbReference type="PROSITE" id="PS50956"/>
    </source>
</evidence>
<keyword evidence="1" id="KW-0805">Transcription regulation</keyword>
<dbReference type="InterPro" id="IPR011008">
    <property type="entry name" value="Dimeric_a/b-barrel"/>
</dbReference>
<dbReference type="GO" id="GO:0005829">
    <property type="term" value="C:cytosol"/>
    <property type="evidence" value="ECO:0007669"/>
    <property type="project" value="TreeGrafter"/>
</dbReference>
<comment type="caution">
    <text evidence="5">The sequence shown here is derived from an EMBL/GenBank/DDBJ whole genome shotgun (WGS) entry which is preliminary data.</text>
</comment>
<dbReference type="GO" id="GO:0043200">
    <property type="term" value="P:response to amino acid"/>
    <property type="evidence" value="ECO:0007669"/>
    <property type="project" value="TreeGrafter"/>
</dbReference>
<dbReference type="InterPro" id="IPR019888">
    <property type="entry name" value="Tscrpt_reg_AsnC-like"/>
</dbReference>
<proteinExistence type="predicted"/>
<feature type="domain" description="HTH asnC-type" evidence="4">
    <location>
        <begin position="1"/>
        <end position="62"/>
    </location>
</feature>
<name>A0A7W6BNG2_9SPHN</name>
<dbReference type="SMART" id="SM00344">
    <property type="entry name" value="HTH_ASNC"/>
    <property type="match status" value="1"/>
</dbReference>
<dbReference type="GO" id="GO:0006355">
    <property type="term" value="P:regulation of DNA-templated transcription"/>
    <property type="evidence" value="ECO:0007669"/>
    <property type="project" value="UniProtKB-ARBA"/>
</dbReference>
<organism evidence="5 6">
    <name type="scientific">Sphingobium jiangsuense</name>
    <dbReference type="NCBI Taxonomy" id="870476"/>
    <lineage>
        <taxon>Bacteria</taxon>
        <taxon>Pseudomonadati</taxon>
        <taxon>Pseudomonadota</taxon>
        <taxon>Alphaproteobacteria</taxon>
        <taxon>Sphingomonadales</taxon>
        <taxon>Sphingomonadaceae</taxon>
        <taxon>Sphingobium</taxon>
    </lineage>
</organism>
<dbReference type="InterPro" id="IPR000485">
    <property type="entry name" value="AsnC-type_HTH_dom"/>
</dbReference>
<dbReference type="EMBL" id="JACIDT010000002">
    <property type="protein sequence ID" value="MBB3924939.1"/>
    <property type="molecule type" value="Genomic_DNA"/>
</dbReference>
<dbReference type="Proteomes" id="UP000571950">
    <property type="component" value="Unassembled WGS sequence"/>
</dbReference>
<evidence type="ECO:0000256" key="1">
    <source>
        <dbReference type="ARBA" id="ARBA00023015"/>
    </source>
</evidence>
<dbReference type="Pfam" id="PF13412">
    <property type="entry name" value="HTH_24"/>
    <property type="match status" value="1"/>
</dbReference>
<dbReference type="PANTHER" id="PTHR30154">
    <property type="entry name" value="LEUCINE-RESPONSIVE REGULATORY PROTEIN"/>
    <property type="match status" value="1"/>
</dbReference>
<dbReference type="Gene3D" id="1.10.10.10">
    <property type="entry name" value="Winged helix-like DNA-binding domain superfamily/Winged helix DNA-binding domain"/>
    <property type="match status" value="1"/>
</dbReference>
<dbReference type="Gene3D" id="3.30.70.920">
    <property type="match status" value="1"/>
</dbReference>
<keyword evidence="2" id="KW-0238">DNA-binding</keyword>
<keyword evidence="3" id="KW-0804">Transcription</keyword>
<dbReference type="SUPFAM" id="SSF54909">
    <property type="entry name" value="Dimeric alpha+beta barrel"/>
    <property type="match status" value="1"/>
</dbReference>
<dbReference type="GO" id="GO:0043565">
    <property type="term" value="F:sequence-specific DNA binding"/>
    <property type="evidence" value="ECO:0007669"/>
    <property type="project" value="InterPro"/>
</dbReference>
<gene>
    <name evidence="5" type="ORF">GGR43_000640</name>
</gene>
<dbReference type="InterPro" id="IPR036390">
    <property type="entry name" value="WH_DNA-bd_sf"/>
</dbReference>
<dbReference type="CDD" id="cd00090">
    <property type="entry name" value="HTH_ARSR"/>
    <property type="match status" value="1"/>
</dbReference>
<sequence>MDETDRKILSVLQQDADLSAAQVAEKVGLSTTPCWRRIRRLEADGIIAGRAVLLNAKALGLTVNVYADIRLRQHDEDTLLAFEAAIARLPQIVECFSVSGESDYIVRIITDSIETYEWLLKKMLLHMPGVASVNSRFALGCVKMTTALPL</sequence>
<dbReference type="AlphaFoldDB" id="A0A7W6BNG2"/>
<accession>A0A7W6BNG2</accession>
<dbReference type="InterPro" id="IPR019885">
    <property type="entry name" value="Tscrpt_reg_HTH_AsnC-type_CS"/>
</dbReference>
<dbReference type="PRINTS" id="PR00033">
    <property type="entry name" value="HTHASNC"/>
</dbReference>
<dbReference type="InterPro" id="IPR036388">
    <property type="entry name" value="WH-like_DNA-bd_sf"/>
</dbReference>